<dbReference type="GO" id="GO:0070006">
    <property type="term" value="F:metalloaminopeptidase activity"/>
    <property type="evidence" value="ECO:0007669"/>
    <property type="project" value="UniProtKB-UniRule"/>
</dbReference>
<feature type="binding site" evidence="6">
    <location>
        <position position="112"/>
    </location>
    <ligand>
        <name>a divalent metal cation</name>
        <dbReference type="ChEBI" id="CHEBI:60240"/>
        <label>1</label>
    </ligand>
</feature>
<comment type="similarity">
    <text evidence="6">Belongs to the peptidase M24A family. Methionine aminopeptidase type 1 subfamily.</text>
</comment>
<evidence type="ECO:0000256" key="5">
    <source>
        <dbReference type="ARBA" id="ARBA00022801"/>
    </source>
</evidence>
<evidence type="ECO:0000256" key="6">
    <source>
        <dbReference type="HAMAP-Rule" id="MF_01974"/>
    </source>
</evidence>
<gene>
    <name evidence="6 9" type="primary">map</name>
    <name evidence="9" type="ORF">COU12_00985</name>
</gene>
<feature type="binding site" evidence="6">
    <location>
        <position position="208"/>
    </location>
    <ligand>
        <name>a divalent metal cation</name>
        <dbReference type="ChEBI" id="CHEBI:60240"/>
        <label>2</label>
        <note>catalytic</note>
    </ligand>
</feature>
<dbReference type="InterPro" id="IPR001714">
    <property type="entry name" value="Pept_M24_MAP"/>
</dbReference>
<dbReference type="PANTHER" id="PTHR43330:SF27">
    <property type="entry name" value="METHIONINE AMINOPEPTIDASE"/>
    <property type="match status" value="1"/>
</dbReference>
<feature type="binding site" evidence="6">
    <location>
        <position position="238"/>
    </location>
    <ligand>
        <name>a divalent metal cation</name>
        <dbReference type="ChEBI" id="CHEBI:60240"/>
        <label>2</label>
        <note>catalytic</note>
    </ligand>
</feature>
<evidence type="ECO:0000256" key="1">
    <source>
        <dbReference type="ARBA" id="ARBA00002521"/>
    </source>
</evidence>
<evidence type="ECO:0000313" key="9">
    <source>
        <dbReference type="EMBL" id="PIT91842.1"/>
    </source>
</evidence>
<dbReference type="InterPro" id="IPR000994">
    <property type="entry name" value="Pept_M24"/>
</dbReference>
<sequence>MKTKLKSEGDIKLLRASGRVLAELLALLKKKVKPGVVLSELDSAAREYLKKAGARPAFLRYQPEGALKPFPAAICTSVNEQIVHGIPSAYKLVEGDILKIDAGVDYKGYFTDAAITVPVGRISKRAEHLVRVTSQALQNAIRAAKLGGHLGDIGAAVTRTLRGSGFRAVRGLTGHGVGFALHEDPTVFNYGTKGEGMVLRPGLVLAIEPMISAGSPEIDEQPDGSYTTRDGSLAAHFEHTVAITERGPEILTKRY</sequence>
<dbReference type="InterPro" id="IPR002467">
    <property type="entry name" value="Pept_M24A_MAP1"/>
</dbReference>
<proteinExistence type="inferred from homology"/>
<dbReference type="PANTHER" id="PTHR43330">
    <property type="entry name" value="METHIONINE AMINOPEPTIDASE"/>
    <property type="match status" value="1"/>
</dbReference>
<feature type="binding site" evidence="6">
    <location>
        <position position="182"/>
    </location>
    <ligand>
        <name>substrate</name>
    </ligand>
</feature>
<feature type="binding site" evidence="6">
    <location>
        <position position="112"/>
    </location>
    <ligand>
        <name>a divalent metal cation</name>
        <dbReference type="ChEBI" id="CHEBI:60240"/>
        <label>2</label>
        <note>catalytic</note>
    </ligand>
</feature>
<comment type="function">
    <text evidence="1 6">Removes the N-terminal methionine from nascent proteins. The N-terminal methionine is often cleaved when the second residue in the primary sequence is small and uncharged (Met-Ala-, Cys, Gly, Pro, Ser, Thr, or Val). Requires deformylation of the N(alpha)-formylated initiator methionine before it can be hydrolyzed.</text>
</comment>
<evidence type="ECO:0000259" key="8">
    <source>
        <dbReference type="Pfam" id="PF00557"/>
    </source>
</evidence>
<dbReference type="PRINTS" id="PR00599">
    <property type="entry name" value="MAPEPTIDASE"/>
</dbReference>
<dbReference type="EMBL" id="PFBE01000014">
    <property type="protein sequence ID" value="PIT91842.1"/>
    <property type="molecule type" value="Genomic_DNA"/>
</dbReference>
<dbReference type="GO" id="GO:0046872">
    <property type="term" value="F:metal ion binding"/>
    <property type="evidence" value="ECO:0007669"/>
    <property type="project" value="UniProtKB-UniRule"/>
</dbReference>
<evidence type="ECO:0000256" key="7">
    <source>
        <dbReference type="RuleBase" id="RU003653"/>
    </source>
</evidence>
<dbReference type="GO" id="GO:0004239">
    <property type="term" value="F:initiator methionyl aminopeptidase activity"/>
    <property type="evidence" value="ECO:0007669"/>
    <property type="project" value="UniProtKB-UniRule"/>
</dbReference>
<keyword evidence="4 6" id="KW-0479">Metal-binding</keyword>
<organism evidence="9 10">
    <name type="scientific">Candidatus Jorgensenbacteria bacterium CG10_big_fil_rev_8_21_14_0_10_54_38</name>
    <dbReference type="NCBI Taxonomy" id="1974593"/>
    <lineage>
        <taxon>Bacteria</taxon>
        <taxon>Candidatus Joergenseniibacteriota</taxon>
    </lineage>
</organism>
<dbReference type="Proteomes" id="UP000229530">
    <property type="component" value="Unassembled WGS sequence"/>
</dbReference>
<comment type="subunit">
    <text evidence="6">Monomer.</text>
</comment>
<dbReference type="SUPFAM" id="SSF55920">
    <property type="entry name" value="Creatinase/aminopeptidase"/>
    <property type="match status" value="1"/>
</dbReference>
<accession>A0A2M6WGE1</accession>
<dbReference type="CDD" id="cd01086">
    <property type="entry name" value="MetAP1"/>
    <property type="match status" value="1"/>
</dbReference>
<dbReference type="GO" id="GO:0006508">
    <property type="term" value="P:proteolysis"/>
    <property type="evidence" value="ECO:0007669"/>
    <property type="project" value="UniProtKB-KW"/>
</dbReference>
<feature type="binding site" evidence="6">
    <location>
        <position position="175"/>
    </location>
    <ligand>
        <name>a divalent metal cation</name>
        <dbReference type="ChEBI" id="CHEBI:60240"/>
        <label>2</label>
        <note>catalytic</note>
    </ligand>
</feature>
<comment type="catalytic activity">
    <reaction evidence="6 7">
        <text>Release of N-terminal amino acids, preferentially methionine, from peptides and arylamides.</text>
        <dbReference type="EC" id="3.4.11.18"/>
    </reaction>
</comment>
<keyword evidence="5 6" id="KW-0378">Hydrolase</keyword>
<reference evidence="10" key="1">
    <citation type="submission" date="2017-09" db="EMBL/GenBank/DDBJ databases">
        <title>Depth-based differentiation of microbial function through sediment-hosted aquifers and enrichment of novel symbionts in the deep terrestrial subsurface.</title>
        <authorList>
            <person name="Probst A.J."/>
            <person name="Ladd B."/>
            <person name="Jarett J.K."/>
            <person name="Geller-Mcgrath D.E."/>
            <person name="Sieber C.M.K."/>
            <person name="Emerson J.B."/>
            <person name="Anantharaman K."/>
            <person name="Thomas B.C."/>
            <person name="Malmstrom R."/>
            <person name="Stieglmeier M."/>
            <person name="Klingl A."/>
            <person name="Woyke T."/>
            <person name="Ryan C.M."/>
            <person name="Banfield J.F."/>
        </authorList>
    </citation>
    <scope>NUCLEOTIDE SEQUENCE [LARGE SCALE GENOMIC DNA]</scope>
</reference>
<feature type="binding site" evidence="6">
    <location>
        <position position="84"/>
    </location>
    <ligand>
        <name>substrate</name>
    </ligand>
</feature>
<evidence type="ECO:0000256" key="2">
    <source>
        <dbReference type="ARBA" id="ARBA00022438"/>
    </source>
</evidence>
<dbReference type="GO" id="GO:0005829">
    <property type="term" value="C:cytosol"/>
    <property type="evidence" value="ECO:0007669"/>
    <property type="project" value="TreeGrafter"/>
</dbReference>
<comment type="cofactor">
    <cofactor evidence="6">
        <name>Co(2+)</name>
        <dbReference type="ChEBI" id="CHEBI:48828"/>
    </cofactor>
    <cofactor evidence="6">
        <name>Zn(2+)</name>
        <dbReference type="ChEBI" id="CHEBI:29105"/>
    </cofactor>
    <cofactor evidence="6">
        <name>Mn(2+)</name>
        <dbReference type="ChEBI" id="CHEBI:29035"/>
    </cofactor>
    <cofactor evidence="6">
        <name>Fe(2+)</name>
        <dbReference type="ChEBI" id="CHEBI:29033"/>
    </cofactor>
    <text evidence="6">Binds 2 divalent metal cations per subunit. Has a high-affinity and a low affinity metal-binding site. The true nature of the physiological cofactor is under debate. The enzyme is active with cobalt, zinc, manganese or divalent iron ions. Most likely, methionine aminopeptidases function as mononuclear Fe(2+)-metalloproteases under physiological conditions, and the catalytically relevant metal-binding site has been assigned to the histidine-containing high-affinity site.</text>
</comment>
<dbReference type="InterPro" id="IPR036005">
    <property type="entry name" value="Creatinase/aminopeptidase-like"/>
</dbReference>
<feature type="domain" description="Peptidase M24" evidence="8">
    <location>
        <begin position="13"/>
        <end position="245"/>
    </location>
</feature>
<evidence type="ECO:0000313" key="10">
    <source>
        <dbReference type="Proteomes" id="UP000229530"/>
    </source>
</evidence>
<dbReference type="Pfam" id="PF00557">
    <property type="entry name" value="Peptidase_M24"/>
    <property type="match status" value="1"/>
</dbReference>
<dbReference type="AlphaFoldDB" id="A0A2M6WGE1"/>
<dbReference type="HAMAP" id="MF_01974">
    <property type="entry name" value="MetAP_1"/>
    <property type="match status" value="1"/>
</dbReference>
<dbReference type="EC" id="3.4.11.18" evidence="6 7"/>
<evidence type="ECO:0000256" key="3">
    <source>
        <dbReference type="ARBA" id="ARBA00022670"/>
    </source>
</evidence>
<name>A0A2M6WGE1_9BACT</name>
<protein>
    <recommendedName>
        <fullName evidence="6 7">Methionine aminopeptidase</fullName>
        <shortName evidence="6">MAP</shortName>
        <shortName evidence="6">MetAP</shortName>
        <ecNumber evidence="6 7">3.4.11.18</ecNumber>
    </recommendedName>
    <alternativeName>
        <fullName evidence="6">Peptidase M</fullName>
    </alternativeName>
</protein>
<feature type="binding site" evidence="6">
    <location>
        <position position="238"/>
    </location>
    <ligand>
        <name>a divalent metal cation</name>
        <dbReference type="ChEBI" id="CHEBI:60240"/>
        <label>1</label>
    </ligand>
</feature>
<comment type="caution">
    <text evidence="9">The sequence shown here is derived from an EMBL/GenBank/DDBJ whole genome shotgun (WGS) entry which is preliminary data.</text>
</comment>
<evidence type="ECO:0000256" key="4">
    <source>
        <dbReference type="ARBA" id="ARBA00022723"/>
    </source>
</evidence>
<keyword evidence="2 6" id="KW-0031">Aminopeptidase</keyword>
<dbReference type="Gene3D" id="3.90.230.10">
    <property type="entry name" value="Creatinase/methionine aminopeptidase superfamily"/>
    <property type="match status" value="1"/>
</dbReference>
<keyword evidence="3 6" id="KW-0645">Protease</keyword>
<dbReference type="NCBIfam" id="TIGR00500">
    <property type="entry name" value="met_pdase_I"/>
    <property type="match status" value="1"/>
</dbReference>
<feature type="binding site" evidence="6">
    <location>
        <position position="101"/>
    </location>
    <ligand>
        <name>a divalent metal cation</name>
        <dbReference type="ChEBI" id="CHEBI:60240"/>
        <label>1</label>
    </ligand>
</feature>